<proteinExistence type="inferred from homology"/>
<dbReference type="InterPro" id="IPR013783">
    <property type="entry name" value="Ig-like_fold"/>
</dbReference>
<dbReference type="InterPro" id="IPR026444">
    <property type="entry name" value="Secre_tail"/>
</dbReference>
<evidence type="ECO:0000256" key="7">
    <source>
        <dbReference type="ARBA" id="ARBA00023049"/>
    </source>
</evidence>
<dbReference type="GO" id="GO:0004553">
    <property type="term" value="F:hydrolase activity, hydrolyzing O-glycosyl compounds"/>
    <property type="evidence" value="ECO:0007669"/>
    <property type="project" value="UniProtKB-ARBA"/>
</dbReference>
<evidence type="ECO:0000259" key="9">
    <source>
        <dbReference type="Pfam" id="PF05572"/>
    </source>
</evidence>
<keyword evidence="5" id="KW-0378">Hydrolase</keyword>
<dbReference type="EMBL" id="QNUL01000036">
    <property type="protein sequence ID" value="REA56651.1"/>
    <property type="molecule type" value="Genomic_DNA"/>
</dbReference>
<dbReference type="InterPro" id="IPR013320">
    <property type="entry name" value="ConA-like_dom_sf"/>
</dbReference>
<evidence type="ECO:0000256" key="8">
    <source>
        <dbReference type="ARBA" id="ARBA00023157"/>
    </source>
</evidence>
<dbReference type="GO" id="GO:0005975">
    <property type="term" value="P:carbohydrate metabolic process"/>
    <property type="evidence" value="ECO:0007669"/>
    <property type="project" value="UniProtKB-ARBA"/>
</dbReference>
<evidence type="ECO:0000256" key="5">
    <source>
        <dbReference type="ARBA" id="ARBA00022801"/>
    </source>
</evidence>
<dbReference type="Gene3D" id="3.40.390.10">
    <property type="entry name" value="Collagenase (Catalytic Domain)"/>
    <property type="match status" value="1"/>
</dbReference>
<name>A0A3D8Y3M7_9BACT</name>
<dbReference type="NCBIfam" id="TIGR04183">
    <property type="entry name" value="Por_Secre_tail"/>
    <property type="match status" value="1"/>
</dbReference>
<dbReference type="AlphaFoldDB" id="A0A3D8Y3M7"/>
<dbReference type="InterPro" id="IPR008754">
    <property type="entry name" value="Peptidase_M43"/>
</dbReference>
<evidence type="ECO:0000256" key="4">
    <source>
        <dbReference type="ARBA" id="ARBA00022729"/>
    </source>
</evidence>
<accession>A0A3D8Y3M7</accession>
<evidence type="ECO:0000259" key="10">
    <source>
        <dbReference type="Pfam" id="PF18962"/>
    </source>
</evidence>
<evidence type="ECO:0000313" key="12">
    <source>
        <dbReference type="Proteomes" id="UP000256373"/>
    </source>
</evidence>
<dbReference type="CDD" id="cd04275">
    <property type="entry name" value="ZnMc_pappalysin_like"/>
    <property type="match status" value="1"/>
</dbReference>
<dbReference type="InterPro" id="IPR024079">
    <property type="entry name" value="MetalloPept_cat_dom_sf"/>
</dbReference>
<feature type="domain" description="Secretion system C-terminal sorting" evidence="10">
    <location>
        <begin position="609"/>
        <end position="683"/>
    </location>
</feature>
<evidence type="ECO:0008006" key="13">
    <source>
        <dbReference type="Google" id="ProtNLM"/>
    </source>
</evidence>
<evidence type="ECO:0000256" key="3">
    <source>
        <dbReference type="ARBA" id="ARBA00022723"/>
    </source>
</evidence>
<dbReference type="PANTHER" id="PTHR47466:SF1">
    <property type="entry name" value="METALLOPROTEASE MEP1 (AFU_ORTHOLOGUE AFUA_1G07730)-RELATED"/>
    <property type="match status" value="1"/>
</dbReference>
<dbReference type="PANTHER" id="PTHR47466">
    <property type="match status" value="1"/>
</dbReference>
<dbReference type="Proteomes" id="UP000256373">
    <property type="component" value="Unassembled WGS sequence"/>
</dbReference>
<keyword evidence="2" id="KW-0645">Protease</keyword>
<dbReference type="Pfam" id="PF18962">
    <property type="entry name" value="Por_Secre_tail"/>
    <property type="match status" value="1"/>
</dbReference>
<keyword evidence="4" id="KW-0732">Signal</keyword>
<keyword evidence="6" id="KW-0862">Zinc</keyword>
<dbReference type="Gene3D" id="2.60.120.200">
    <property type="match status" value="1"/>
</dbReference>
<evidence type="ECO:0000313" key="11">
    <source>
        <dbReference type="EMBL" id="REA56651.1"/>
    </source>
</evidence>
<dbReference type="GO" id="GO:0008237">
    <property type="term" value="F:metallopeptidase activity"/>
    <property type="evidence" value="ECO:0007669"/>
    <property type="project" value="UniProtKB-KW"/>
</dbReference>
<dbReference type="OrthoDB" id="6278496at2"/>
<organism evidence="11 12">
    <name type="scientific">Dyadobacter luteus</name>
    <dbReference type="NCBI Taxonomy" id="2259619"/>
    <lineage>
        <taxon>Bacteria</taxon>
        <taxon>Pseudomonadati</taxon>
        <taxon>Bacteroidota</taxon>
        <taxon>Cytophagia</taxon>
        <taxon>Cytophagales</taxon>
        <taxon>Spirosomataceae</taxon>
        <taxon>Dyadobacter</taxon>
    </lineage>
</organism>
<dbReference type="SUPFAM" id="SSF49899">
    <property type="entry name" value="Concanavalin A-like lectins/glucanases"/>
    <property type="match status" value="1"/>
</dbReference>
<keyword evidence="8" id="KW-1015">Disulfide bond</keyword>
<evidence type="ECO:0000256" key="1">
    <source>
        <dbReference type="ARBA" id="ARBA00008721"/>
    </source>
</evidence>
<comment type="caution">
    <text evidence="11">The sequence shown here is derived from an EMBL/GenBank/DDBJ whole genome shotgun (WGS) entry which is preliminary data.</text>
</comment>
<dbReference type="GO" id="GO:0006508">
    <property type="term" value="P:proteolysis"/>
    <property type="evidence" value="ECO:0007669"/>
    <property type="project" value="UniProtKB-KW"/>
</dbReference>
<protein>
    <recommendedName>
        <fullName evidence="13">Zinc metalloprotease</fullName>
    </recommendedName>
</protein>
<dbReference type="Gene3D" id="2.60.40.10">
    <property type="entry name" value="Immunoglobulins"/>
    <property type="match status" value="1"/>
</dbReference>
<evidence type="ECO:0000256" key="2">
    <source>
        <dbReference type="ARBA" id="ARBA00022670"/>
    </source>
</evidence>
<dbReference type="SUPFAM" id="SSF55486">
    <property type="entry name" value="Metalloproteases ('zincins'), catalytic domain"/>
    <property type="match status" value="1"/>
</dbReference>
<keyword evidence="7" id="KW-0482">Metalloprotease</keyword>
<dbReference type="GO" id="GO:0046872">
    <property type="term" value="F:metal ion binding"/>
    <property type="evidence" value="ECO:0007669"/>
    <property type="project" value="UniProtKB-KW"/>
</dbReference>
<dbReference type="NCBIfam" id="NF038128">
    <property type="entry name" value="choice_anch_J"/>
    <property type="match status" value="1"/>
</dbReference>
<feature type="domain" description="Peptidase M43 pregnancy-associated plasma-A" evidence="9">
    <location>
        <begin position="146"/>
        <end position="288"/>
    </location>
</feature>
<keyword evidence="3" id="KW-0479">Metal-binding</keyword>
<keyword evidence="12" id="KW-1185">Reference proteome</keyword>
<gene>
    <name evidence="11" type="ORF">DSL64_26350</name>
</gene>
<dbReference type="Pfam" id="PF05572">
    <property type="entry name" value="Peptidase_M43"/>
    <property type="match status" value="1"/>
</dbReference>
<comment type="similarity">
    <text evidence="1">Belongs to the peptidase M43B family.</text>
</comment>
<reference evidence="11 12" key="1">
    <citation type="submission" date="2018-07" db="EMBL/GenBank/DDBJ databases">
        <title>Dyadobacter roseus sp. nov., isolated from rose rhizosphere soil.</title>
        <authorList>
            <person name="Chen L."/>
        </authorList>
    </citation>
    <scope>NUCLEOTIDE SEQUENCE [LARGE SCALE GENOMIC DNA]</scope>
    <source>
        <strain evidence="11 12">RS19</strain>
    </source>
</reference>
<sequence>MEALHNHFLNNPAQKISFENREVELQRIINQRVASGKTMRTTGTVTIPVVFHIVMRRPTSVTDSQILAQLDTVNRDYAGLNQSNARILAAFRDVYGSSGIEFCLAQRTPDDQPTTGIVRYTTTQTGFTDVTGIQSGSVKHASTGGADSWDPTRYLNIWVCDFTNNLLGYATFPNTGRADEQGVVINQRSLPGGSAASYNYGKTLTHELGHFFNLYHIWGDDNGSCAGTDYIDDTPNQGKETEGLPTGIVTDYCSPSAPGIMYQNYMDYTYDAGLLMFTKLQVARMEAAFSTYRSSLGASNACVPITINRNDAQLKFINSPDQRLCEASFTPQITIENRGSQTLTSLIIEAKIDDGTVVRSTWTGSVPTYQQALISLPEMQTAEGNHAITITISSPNGVADEDISTDVLTKEFMYYEPVEAPVREGFENSFLPVAWDIVNEDAGITWERTNRSAKTGTYSVRINNMDNVETGQKDYLRSPTVNIANVDSAFVSFQVAAASYANSSAQTTMWDTLQVLISTDCGKTYTSVYKKWGASLVTRTGATRTEFVPGSSEWRREEINLGRFISNGEVLVAFQNITGNGNNIYLDDINIRTVTVNPNLKEEGFLVTPNPTDGAISVQFYPHPATLKAIQIYNVSGQLMVEREIVNGQVPGNIYDFMLTNCNAGLYVVRAVFEDKVLTKKFVKVK</sequence>
<evidence type="ECO:0000256" key="6">
    <source>
        <dbReference type="ARBA" id="ARBA00022833"/>
    </source>
</evidence>